<dbReference type="Proteomes" id="UP001184230">
    <property type="component" value="Unassembled WGS sequence"/>
</dbReference>
<evidence type="ECO:0000256" key="1">
    <source>
        <dbReference type="SAM" id="SignalP"/>
    </source>
</evidence>
<name>A0ABU1NCY2_9BURK</name>
<protein>
    <submittedName>
        <fullName evidence="2">Quercetin dioxygenase-like cupin family protein</fullName>
    </submittedName>
</protein>
<evidence type="ECO:0000313" key="3">
    <source>
        <dbReference type="Proteomes" id="UP001184230"/>
    </source>
</evidence>
<feature type="chain" id="PRO_5045134913" evidence="1">
    <location>
        <begin position="41"/>
        <end position="178"/>
    </location>
</feature>
<dbReference type="CDD" id="cd06989">
    <property type="entry name" value="cupin_DRT102"/>
    <property type="match status" value="1"/>
</dbReference>
<dbReference type="SUPFAM" id="SSF51182">
    <property type="entry name" value="RmlC-like cupins"/>
    <property type="match status" value="1"/>
</dbReference>
<gene>
    <name evidence="2" type="ORF">J2739_002067</name>
</gene>
<comment type="caution">
    <text evidence="2">The sequence shown here is derived from an EMBL/GenBank/DDBJ whole genome shotgun (WGS) entry which is preliminary data.</text>
</comment>
<dbReference type="InterPro" id="IPR011051">
    <property type="entry name" value="RmlC_Cupin_sf"/>
</dbReference>
<organism evidence="2 3">
    <name type="scientific">Variovorax soli</name>
    <dbReference type="NCBI Taxonomy" id="376815"/>
    <lineage>
        <taxon>Bacteria</taxon>
        <taxon>Pseudomonadati</taxon>
        <taxon>Pseudomonadota</taxon>
        <taxon>Betaproteobacteria</taxon>
        <taxon>Burkholderiales</taxon>
        <taxon>Comamonadaceae</taxon>
        <taxon>Variovorax</taxon>
    </lineage>
</organism>
<keyword evidence="3" id="KW-1185">Reference proteome</keyword>
<dbReference type="Pfam" id="PF14499">
    <property type="entry name" value="DUF4437"/>
    <property type="match status" value="1"/>
</dbReference>
<proteinExistence type="predicted"/>
<sequence>MLQTALLRDQTTLRTPVRFSWRLALLAAASAFLALPAALAANEQANMTMIDPGAIQWSDAPPSMPKGAKLAVLSGDPSKEGPFVMRLKTPANYRIAPHTHSQAEQLTVISGTLYLGMGEKVDKAQEHALKAGGFHSLPAKTPHYAFTKVPTVVQVNGNGPFDIIYLSPADNPDQSKKQ</sequence>
<reference evidence="2 3" key="1">
    <citation type="submission" date="2023-07" db="EMBL/GenBank/DDBJ databases">
        <title>Sorghum-associated microbial communities from plants grown in Nebraska, USA.</title>
        <authorList>
            <person name="Schachtman D."/>
        </authorList>
    </citation>
    <scope>NUCLEOTIDE SEQUENCE [LARGE SCALE GENOMIC DNA]</scope>
    <source>
        <strain evidence="2 3">DS1781</strain>
    </source>
</reference>
<dbReference type="InterPro" id="IPR028013">
    <property type="entry name" value="DUF4437"/>
</dbReference>
<accession>A0ABU1NCY2</accession>
<evidence type="ECO:0000313" key="2">
    <source>
        <dbReference type="EMBL" id="MDR6536294.1"/>
    </source>
</evidence>
<dbReference type="EMBL" id="JAVDRF010000004">
    <property type="protein sequence ID" value="MDR6536294.1"/>
    <property type="molecule type" value="Genomic_DNA"/>
</dbReference>
<feature type="signal peptide" evidence="1">
    <location>
        <begin position="1"/>
        <end position="40"/>
    </location>
</feature>
<dbReference type="Gene3D" id="2.60.120.10">
    <property type="entry name" value="Jelly Rolls"/>
    <property type="match status" value="1"/>
</dbReference>
<dbReference type="RefSeq" id="WP_309901187.1">
    <property type="nucleotide sequence ID" value="NZ_JAVDRF010000004.1"/>
</dbReference>
<keyword evidence="1" id="KW-0732">Signal</keyword>
<dbReference type="InterPro" id="IPR014710">
    <property type="entry name" value="RmlC-like_jellyroll"/>
</dbReference>